<keyword evidence="2" id="KW-0472">Membrane</keyword>
<organism evidence="4 5">
    <name type="scientific">Haloferula sargassicola</name>
    <dbReference type="NCBI Taxonomy" id="490096"/>
    <lineage>
        <taxon>Bacteria</taxon>
        <taxon>Pseudomonadati</taxon>
        <taxon>Verrucomicrobiota</taxon>
        <taxon>Verrucomicrobiia</taxon>
        <taxon>Verrucomicrobiales</taxon>
        <taxon>Verrucomicrobiaceae</taxon>
        <taxon>Haloferula</taxon>
    </lineage>
</organism>
<dbReference type="Pfam" id="PF14237">
    <property type="entry name" value="GYF_2"/>
    <property type="match status" value="1"/>
</dbReference>
<feature type="transmembrane region" description="Helical" evidence="2">
    <location>
        <begin position="106"/>
        <end position="126"/>
    </location>
</feature>
<evidence type="ECO:0000259" key="3">
    <source>
        <dbReference type="Pfam" id="PF14237"/>
    </source>
</evidence>
<gene>
    <name evidence="4" type="ORF">Hsar01_03099</name>
</gene>
<feature type="region of interest" description="Disordered" evidence="1">
    <location>
        <begin position="63"/>
        <end position="85"/>
    </location>
</feature>
<dbReference type="EMBL" id="BAABRI010000018">
    <property type="protein sequence ID" value="GAA5483865.1"/>
    <property type="molecule type" value="Genomic_DNA"/>
</dbReference>
<keyword evidence="2" id="KW-1133">Transmembrane helix</keyword>
<feature type="transmembrane region" description="Helical" evidence="2">
    <location>
        <begin position="138"/>
        <end position="157"/>
    </location>
</feature>
<proteinExistence type="predicted"/>
<evidence type="ECO:0000256" key="1">
    <source>
        <dbReference type="SAM" id="MobiDB-lite"/>
    </source>
</evidence>
<name>A0ABP9URI8_9BACT</name>
<feature type="domain" description="GYF" evidence="3">
    <location>
        <begin position="8"/>
        <end position="56"/>
    </location>
</feature>
<protein>
    <recommendedName>
        <fullName evidence="3">GYF domain-containing protein</fullName>
    </recommendedName>
</protein>
<keyword evidence="5" id="KW-1185">Reference proteome</keyword>
<evidence type="ECO:0000313" key="5">
    <source>
        <dbReference type="Proteomes" id="UP001476282"/>
    </source>
</evidence>
<dbReference type="InterPro" id="IPR025640">
    <property type="entry name" value="GYF_2"/>
</dbReference>
<feature type="transmembrane region" description="Helical" evidence="2">
    <location>
        <begin position="169"/>
        <end position="189"/>
    </location>
</feature>
<evidence type="ECO:0000256" key="2">
    <source>
        <dbReference type="SAM" id="Phobius"/>
    </source>
</evidence>
<comment type="caution">
    <text evidence="4">The sequence shown here is derived from an EMBL/GenBank/DDBJ whole genome shotgun (WGS) entry which is preliminary data.</text>
</comment>
<sequence length="270" mass="29577">MSEQKDEWWVSRSGHQFGPVTFAEVVEAAKQGRLEPRTDMLYGGALTDWVPAGEVEGVFEKHAAPVEQPSSEAAGKSSEDKLSDSGEFDFRQGGAERINLPGATRLGWILGAFVLPAVLMVGLMMFLPTLGDLAGKKIAPFLPALILVPWMIVLVVTVKRFQNLGMSGWWLLGLLVPFLNWWLQYRLFACPPAYAFTKRLDTIGKVLATLYWLFLAGAIALGIFVGVTGGAAMFDQASKDGEWQKLKNQWSEMKDAAEKQTAPAAPADTE</sequence>
<feature type="transmembrane region" description="Helical" evidence="2">
    <location>
        <begin position="209"/>
        <end position="234"/>
    </location>
</feature>
<keyword evidence="2" id="KW-0812">Transmembrane</keyword>
<evidence type="ECO:0000313" key="4">
    <source>
        <dbReference type="EMBL" id="GAA5483865.1"/>
    </source>
</evidence>
<reference evidence="4 5" key="1">
    <citation type="submission" date="2024-02" db="EMBL/GenBank/DDBJ databases">
        <title>Haloferula sargassicola NBRC 104335.</title>
        <authorList>
            <person name="Ichikawa N."/>
            <person name="Katano-Makiyama Y."/>
            <person name="Hidaka K."/>
        </authorList>
    </citation>
    <scope>NUCLEOTIDE SEQUENCE [LARGE SCALE GENOMIC DNA]</scope>
    <source>
        <strain evidence="4 5">NBRC 104335</strain>
    </source>
</reference>
<accession>A0ABP9URI8</accession>
<dbReference type="Proteomes" id="UP001476282">
    <property type="component" value="Unassembled WGS sequence"/>
</dbReference>
<dbReference type="RefSeq" id="WP_353567970.1">
    <property type="nucleotide sequence ID" value="NZ_BAABRI010000018.1"/>
</dbReference>